<evidence type="ECO:0000313" key="3">
    <source>
        <dbReference type="Proteomes" id="UP001345963"/>
    </source>
</evidence>
<feature type="region of interest" description="Disordered" evidence="1">
    <location>
        <begin position="36"/>
        <end position="74"/>
    </location>
</feature>
<dbReference type="EMBL" id="JAHUTI010076707">
    <property type="protein sequence ID" value="MED6256591.1"/>
    <property type="molecule type" value="Genomic_DNA"/>
</dbReference>
<feature type="compositionally biased region" description="Basic and acidic residues" evidence="1">
    <location>
        <begin position="39"/>
        <end position="74"/>
    </location>
</feature>
<comment type="caution">
    <text evidence="2">The sequence shown here is derived from an EMBL/GenBank/DDBJ whole genome shotgun (WGS) entry which is preliminary data.</text>
</comment>
<keyword evidence="3" id="KW-1185">Reference proteome</keyword>
<accession>A0ABU7C331</accession>
<sequence>KNVRSGQEGSPSPCLLVKKILSIALRDQLTKSITQSLEDMQKEAPKKRQDTELKQGRYGRVRETEKKRLPPPRAERNTHLFIHFKQMYKTTGVKAALLFLFVH</sequence>
<dbReference type="Proteomes" id="UP001345963">
    <property type="component" value="Unassembled WGS sequence"/>
</dbReference>
<evidence type="ECO:0000313" key="2">
    <source>
        <dbReference type="EMBL" id="MED6256591.1"/>
    </source>
</evidence>
<proteinExistence type="predicted"/>
<evidence type="ECO:0000256" key="1">
    <source>
        <dbReference type="SAM" id="MobiDB-lite"/>
    </source>
</evidence>
<feature type="non-terminal residue" evidence="2">
    <location>
        <position position="1"/>
    </location>
</feature>
<name>A0ABU7C331_9TELE</name>
<reference evidence="2 3" key="1">
    <citation type="submission" date="2021-07" db="EMBL/GenBank/DDBJ databases">
        <authorList>
            <person name="Palmer J.M."/>
        </authorList>
    </citation>
    <scope>NUCLEOTIDE SEQUENCE [LARGE SCALE GENOMIC DNA]</scope>
    <source>
        <strain evidence="2 3">AT_MEX2019</strain>
        <tissue evidence="2">Muscle</tissue>
    </source>
</reference>
<organism evidence="2 3">
    <name type="scientific">Ataeniobius toweri</name>
    <dbReference type="NCBI Taxonomy" id="208326"/>
    <lineage>
        <taxon>Eukaryota</taxon>
        <taxon>Metazoa</taxon>
        <taxon>Chordata</taxon>
        <taxon>Craniata</taxon>
        <taxon>Vertebrata</taxon>
        <taxon>Euteleostomi</taxon>
        <taxon>Actinopterygii</taxon>
        <taxon>Neopterygii</taxon>
        <taxon>Teleostei</taxon>
        <taxon>Neoteleostei</taxon>
        <taxon>Acanthomorphata</taxon>
        <taxon>Ovalentaria</taxon>
        <taxon>Atherinomorphae</taxon>
        <taxon>Cyprinodontiformes</taxon>
        <taxon>Goodeidae</taxon>
        <taxon>Ataeniobius</taxon>
    </lineage>
</organism>
<gene>
    <name evidence="2" type="ORF">ATANTOWER_029890</name>
</gene>
<protein>
    <submittedName>
        <fullName evidence="2">Uncharacterized protein</fullName>
    </submittedName>
</protein>